<dbReference type="OrthoDB" id="2963168at2759"/>
<dbReference type="PANTHER" id="PTHR14187">
    <property type="entry name" value="ALPHA KINASE/ELONGATION FACTOR 2 KINASE"/>
    <property type="match status" value="1"/>
</dbReference>
<dbReference type="GeneID" id="19304663"/>
<evidence type="ECO:0000313" key="2">
    <source>
        <dbReference type="Proteomes" id="UP000030669"/>
    </source>
</evidence>
<evidence type="ECO:0008006" key="3">
    <source>
        <dbReference type="Google" id="ProtNLM"/>
    </source>
</evidence>
<dbReference type="Gene3D" id="3.30.420.40">
    <property type="match status" value="1"/>
</dbReference>
<organism evidence="1 2">
    <name type="scientific">Gloeophyllum trabeum (strain ATCC 11539 / FP-39264 / Madison 617)</name>
    <name type="common">Brown rot fungus</name>
    <dbReference type="NCBI Taxonomy" id="670483"/>
    <lineage>
        <taxon>Eukaryota</taxon>
        <taxon>Fungi</taxon>
        <taxon>Dikarya</taxon>
        <taxon>Basidiomycota</taxon>
        <taxon>Agaricomycotina</taxon>
        <taxon>Agaricomycetes</taxon>
        <taxon>Gloeophyllales</taxon>
        <taxon>Gloeophyllaceae</taxon>
        <taxon>Gloeophyllum</taxon>
    </lineage>
</organism>
<sequence>MTPSATDASGKLIIGIDIGTRLSAVSYLLTRNGTPSGPIQHVKRWPGITATAQNQGGTTVPSLMYYGEDNRIKYGYDAEDEKHAAGYDSRRLVREFKRAVHRLGTNNVSVAAGSAFDQALQESDAGITLRDVYTDWLRFLMQQAKPQIEQRYSRSVGRDWVTVWSERIVVLVIPNGWGIPEQATLRGALVDASFISVGTNARFVVESEVALYSAKGLKQFKPKKGEDFMVCDVGAATTDLALYTVLSENPLQVQEVKDHPSISIEAGLALAEEQTDEGNYVADDNDLGSFADDSVSPDDPSEAKDAALNKALDEQFSKIVQAIKGMIGQRQPKYLILGGGLSPGHAAELKAMFSHGLNYEVLPCSDSM</sequence>
<dbReference type="KEGG" id="gtr:GLOTRDRAFT_140983"/>
<keyword evidence="2" id="KW-1185">Reference proteome</keyword>
<dbReference type="PANTHER" id="PTHR14187:SF5">
    <property type="entry name" value="HEAT SHOCK 70 KDA PROTEIN 12A"/>
    <property type="match status" value="1"/>
</dbReference>
<name>S7PVR6_GLOTA</name>
<evidence type="ECO:0000313" key="1">
    <source>
        <dbReference type="EMBL" id="EPQ51603.1"/>
    </source>
</evidence>
<protein>
    <recommendedName>
        <fullName evidence="3">Actin-like ATPase domain-containing protein</fullName>
    </recommendedName>
</protein>
<dbReference type="AlphaFoldDB" id="S7PVR6"/>
<dbReference type="RefSeq" id="XP_007870049.1">
    <property type="nucleotide sequence ID" value="XM_007871858.1"/>
</dbReference>
<dbReference type="EMBL" id="KB469310">
    <property type="protein sequence ID" value="EPQ51603.1"/>
    <property type="molecule type" value="Genomic_DNA"/>
</dbReference>
<reference evidence="1 2" key="1">
    <citation type="journal article" date="2012" name="Science">
        <title>The Paleozoic origin of enzymatic lignin decomposition reconstructed from 31 fungal genomes.</title>
        <authorList>
            <person name="Floudas D."/>
            <person name="Binder M."/>
            <person name="Riley R."/>
            <person name="Barry K."/>
            <person name="Blanchette R.A."/>
            <person name="Henrissat B."/>
            <person name="Martinez A.T."/>
            <person name="Otillar R."/>
            <person name="Spatafora J.W."/>
            <person name="Yadav J.S."/>
            <person name="Aerts A."/>
            <person name="Benoit I."/>
            <person name="Boyd A."/>
            <person name="Carlson A."/>
            <person name="Copeland A."/>
            <person name="Coutinho P.M."/>
            <person name="de Vries R.P."/>
            <person name="Ferreira P."/>
            <person name="Findley K."/>
            <person name="Foster B."/>
            <person name="Gaskell J."/>
            <person name="Glotzer D."/>
            <person name="Gorecki P."/>
            <person name="Heitman J."/>
            <person name="Hesse C."/>
            <person name="Hori C."/>
            <person name="Igarashi K."/>
            <person name="Jurgens J.A."/>
            <person name="Kallen N."/>
            <person name="Kersten P."/>
            <person name="Kohler A."/>
            <person name="Kuees U."/>
            <person name="Kumar T.K.A."/>
            <person name="Kuo A."/>
            <person name="LaButti K."/>
            <person name="Larrondo L.F."/>
            <person name="Lindquist E."/>
            <person name="Ling A."/>
            <person name="Lombard V."/>
            <person name="Lucas S."/>
            <person name="Lundell T."/>
            <person name="Martin R."/>
            <person name="McLaughlin D.J."/>
            <person name="Morgenstern I."/>
            <person name="Morin E."/>
            <person name="Murat C."/>
            <person name="Nagy L.G."/>
            <person name="Nolan M."/>
            <person name="Ohm R.A."/>
            <person name="Patyshakuliyeva A."/>
            <person name="Rokas A."/>
            <person name="Ruiz-Duenas F.J."/>
            <person name="Sabat G."/>
            <person name="Salamov A."/>
            <person name="Samejima M."/>
            <person name="Schmutz J."/>
            <person name="Slot J.C."/>
            <person name="St John F."/>
            <person name="Stenlid J."/>
            <person name="Sun H."/>
            <person name="Sun S."/>
            <person name="Syed K."/>
            <person name="Tsang A."/>
            <person name="Wiebenga A."/>
            <person name="Young D."/>
            <person name="Pisabarro A."/>
            <person name="Eastwood D.C."/>
            <person name="Martin F."/>
            <person name="Cullen D."/>
            <person name="Grigoriev I.V."/>
            <person name="Hibbett D.S."/>
        </authorList>
    </citation>
    <scope>NUCLEOTIDE SEQUENCE [LARGE SCALE GENOMIC DNA]</scope>
    <source>
        <strain evidence="1 2">ATCC 11539</strain>
    </source>
</reference>
<dbReference type="eggNOG" id="ENOG502SVKP">
    <property type="taxonomic scope" value="Eukaryota"/>
</dbReference>
<dbReference type="HOGENOM" id="CLU_752378_0_0_1"/>
<dbReference type="Proteomes" id="UP000030669">
    <property type="component" value="Unassembled WGS sequence"/>
</dbReference>
<dbReference type="STRING" id="670483.S7PVR6"/>
<dbReference type="SUPFAM" id="SSF53067">
    <property type="entry name" value="Actin-like ATPase domain"/>
    <property type="match status" value="2"/>
</dbReference>
<accession>S7PVR6</accession>
<dbReference type="InterPro" id="IPR043129">
    <property type="entry name" value="ATPase_NBD"/>
</dbReference>
<proteinExistence type="predicted"/>
<dbReference type="CDD" id="cd10170">
    <property type="entry name" value="ASKHA_NBD_HSP70"/>
    <property type="match status" value="1"/>
</dbReference>
<gene>
    <name evidence="1" type="ORF">GLOTRDRAFT_140983</name>
</gene>